<proteinExistence type="predicted"/>
<evidence type="ECO:0000313" key="3">
    <source>
        <dbReference type="Proteomes" id="UP000009168"/>
    </source>
</evidence>
<evidence type="ECO:0000313" key="2">
    <source>
        <dbReference type="EMBL" id="EWS73636.1"/>
    </source>
</evidence>
<organism evidence="2 3">
    <name type="scientific">Tetrahymena thermophila (strain SB210)</name>
    <dbReference type="NCBI Taxonomy" id="312017"/>
    <lineage>
        <taxon>Eukaryota</taxon>
        <taxon>Sar</taxon>
        <taxon>Alveolata</taxon>
        <taxon>Ciliophora</taxon>
        <taxon>Intramacronucleata</taxon>
        <taxon>Oligohymenophorea</taxon>
        <taxon>Hymenostomatida</taxon>
        <taxon>Tetrahymenina</taxon>
        <taxon>Tetrahymenidae</taxon>
        <taxon>Tetrahymena</taxon>
    </lineage>
</organism>
<feature type="coiled-coil region" evidence="1">
    <location>
        <begin position="429"/>
        <end position="479"/>
    </location>
</feature>
<dbReference type="Proteomes" id="UP000009168">
    <property type="component" value="Unassembled WGS sequence"/>
</dbReference>
<evidence type="ECO:0000256" key="1">
    <source>
        <dbReference type="SAM" id="Coils"/>
    </source>
</evidence>
<dbReference type="OrthoDB" id="8954335at2759"/>
<keyword evidence="1" id="KW-0175">Coiled coil</keyword>
<dbReference type="EMBL" id="GG662647">
    <property type="protein sequence ID" value="EWS73636.1"/>
    <property type="molecule type" value="Genomic_DNA"/>
</dbReference>
<sequence length="505" mass="59556">MRREFNQQISLEQQDYKQLNILKNGNESEVIISDMISSFSNSVKQQVSNKKNVVFIIGNTGSGKTTLAAFLSGIDLIVEKNKFNQRIINYESKYLEFKNKVGENVLESETSFPNVFESSSCVYIDCPGFQDTKLTKADIINSFFIHYFQQNAMQVKIILLIDGSLLDCKGLSNQRCQPYKQQIQYLISMTKDTCFDISRNLLIVISKTTQDNITFYQDKLRKVFKALSVTYSFIQELDETKYFNISYQQFFRSLLQTKIITFPSPPEDYQNYQIYITARQTIEQSLNNMTYYYDNDLKVPLSINCYQYLLKLESEIQIVIKNKLKNALNILRNQIQQNESLIYKYIMLMTQIVSGLDYPFYSTDKQQLLSLLNFELIAPIENEFSIFQKKDIEKELSYIEFLSKFAYNLFFNKISYELQFDTVFKKVVLIVLKEEIAESNKQQEVLLNQMMFNNTQQCLEKSNQELRQKQQQLNEYLEDEINYDELIQIIKNENQVKRNNLNNKY</sequence>
<dbReference type="InParanoid" id="W7XH38"/>
<reference evidence="3" key="1">
    <citation type="journal article" date="2006" name="PLoS Biol.">
        <title>Macronuclear genome sequence of the ciliate Tetrahymena thermophila, a model eukaryote.</title>
        <authorList>
            <person name="Eisen J.A."/>
            <person name="Coyne R.S."/>
            <person name="Wu M."/>
            <person name="Wu D."/>
            <person name="Thiagarajan M."/>
            <person name="Wortman J.R."/>
            <person name="Badger J.H."/>
            <person name="Ren Q."/>
            <person name="Amedeo P."/>
            <person name="Jones K.M."/>
            <person name="Tallon L.J."/>
            <person name="Delcher A.L."/>
            <person name="Salzberg S.L."/>
            <person name="Silva J.C."/>
            <person name="Haas B.J."/>
            <person name="Majoros W.H."/>
            <person name="Farzad M."/>
            <person name="Carlton J.M."/>
            <person name="Smith R.K. Jr."/>
            <person name="Garg J."/>
            <person name="Pearlman R.E."/>
            <person name="Karrer K.M."/>
            <person name="Sun L."/>
            <person name="Manning G."/>
            <person name="Elde N.C."/>
            <person name="Turkewitz A.P."/>
            <person name="Asai D.J."/>
            <person name="Wilkes D.E."/>
            <person name="Wang Y."/>
            <person name="Cai H."/>
            <person name="Collins K."/>
            <person name="Stewart B.A."/>
            <person name="Lee S.R."/>
            <person name="Wilamowska K."/>
            <person name="Weinberg Z."/>
            <person name="Ruzzo W.L."/>
            <person name="Wloga D."/>
            <person name="Gaertig J."/>
            <person name="Frankel J."/>
            <person name="Tsao C.-C."/>
            <person name="Gorovsky M.A."/>
            <person name="Keeling P.J."/>
            <person name="Waller R.F."/>
            <person name="Patron N.J."/>
            <person name="Cherry J.M."/>
            <person name="Stover N.A."/>
            <person name="Krieger C.J."/>
            <person name="del Toro C."/>
            <person name="Ryder H.F."/>
            <person name="Williamson S.C."/>
            <person name="Barbeau R.A."/>
            <person name="Hamilton E.P."/>
            <person name="Orias E."/>
        </authorList>
    </citation>
    <scope>NUCLEOTIDE SEQUENCE [LARGE SCALE GENOMIC DNA]</scope>
    <source>
        <strain evidence="3">SB210</strain>
    </source>
</reference>
<name>W7XH38_TETTS</name>
<gene>
    <name evidence="2" type="ORF">TTHERM_000257098</name>
</gene>
<dbReference type="RefSeq" id="XP_012653866.1">
    <property type="nucleotide sequence ID" value="XM_012798412.1"/>
</dbReference>
<accession>W7XH38</accession>
<dbReference type="AlphaFoldDB" id="W7XH38"/>
<dbReference type="Gene3D" id="3.40.50.300">
    <property type="entry name" value="P-loop containing nucleotide triphosphate hydrolases"/>
    <property type="match status" value="1"/>
</dbReference>
<dbReference type="SUPFAM" id="SSF52540">
    <property type="entry name" value="P-loop containing nucleoside triphosphate hydrolases"/>
    <property type="match status" value="1"/>
</dbReference>
<dbReference type="GeneID" id="24438064"/>
<protein>
    <submittedName>
        <fullName evidence="2">50S ribosome-binding GTPase</fullName>
    </submittedName>
</protein>
<keyword evidence="3" id="KW-1185">Reference proteome</keyword>
<dbReference type="KEGG" id="tet:TTHERM_000257098"/>
<dbReference type="InterPro" id="IPR027417">
    <property type="entry name" value="P-loop_NTPase"/>
</dbReference>